<dbReference type="Pfam" id="PF19278">
    <property type="entry name" value="Hydant_A_C"/>
    <property type="match status" value="1"/>
</dbReference>
<feature type="non-terminal residue" evidence="2">
    <location>
        <position position="1"/>
    </location>
</feature>
<protein>
    <recommendedName>
        <fullName evidence="1">Acetophenone carboxylase-like C-terminal domain-containing protein</fullName>
    </recommendedName>
</protein>
<reference evidence="2" key="1">
    <citation type="submission" date="2018-06" db="EMBL/GenBank/DDBJ databases">
        <authorList>
            <person name="Zhirakovskaya E."/>
        </authorList>
    </citation>
    <scope>NUCLEOTIDE SEQUENCE</scope>
</reference>
<organism evidence="2">
    <name type="scientific">hydrothermal vent metagenome</name>
    <dbReference type="NCBI Taxonomy" id="652676"/>
    <lineage>
        <taxon>unclassified sequences</taxon>
        <taxon>metagenomes</taxon>
        <taxon>ecological metagenomes</taxon>
    </lineage>
</organism>
<dbReference type="EMBL" id="UOEK01000377">
    <property type="protein sequence ID" value="VAW06995.1"/>
    <property type="molecule type" value="Genomic_DNA"/>
</dbReference>
<feature type="domain" description="Acetophenone carboxylase-like C-terminal" evidence="1">
    <location>
        <begin position="44"/>
        <end position="118"/>
    </location>
</feature>
<evidence type="ECO:0000259" key="1">
    <source>
        <dbReference type="Pfam" id="PF19278"/>
    </source>
</evidence>
<name>A0A3B0SMH0_9ZZZZ</name>
<accession>A0A3B0SMH0</accession>
<dbReference type="AlphaFoldDB" id="A0A3B0SMH0"/>
<proteinExistence type="predicted"/>
<dbReference type="InterPro" id="IPR049517">
    <property type="entry name" value="ACX-like_C"/>
</dbReference>
<evidence type="ECO:0000313" key="2">
    <source>
        <dbReference type="EMBL" id="VAW06995.1"/>
    </source>
</evidence>
<gene>
    <name evidence="2" type="ORF">MNBD_ACTINO02-3183</name>
</gene>
<sequence length="126" mass="13805">AVPYAVGDRWDLIAERFHIRHHERNGFSRPSDAIEVVTVRCETVGRPAMTWDDIPAAAPSGEPVRGSRKVLAASGETSARVYRRSALVPGTVVTGAAIIEEEEATTYVDTDDRLEVLDDGSLELTW</sequence>